<sequence length="42" mass="4985">MFLQLSYHNLTLSKLIIVFHRQCSVFNTRGQHCLRFVMLCSV</sequence>
<comment type="caution">
    <text evidence="1">The sequence shown here is derived from an EMBL/GenBank/DDBJ whole genome shotgun (WGS) entry which is preliminary data.</text>
</comment>
<gene>
    <name evidence="1" type="ORF">KUCAC02_021326</name>
</gene>
<evidence type="ECO:0000313" key="2">
    <source>
        <dbReference type="Proteomes" id="UP001057452"/>
    </source>
</evidence>
<keyword evidence="2" id="KW-1185">Reference proteome</keyword>
<dbReference type="EMBL" id="CM043790">
    <property type="protein sequence ID" value="KAI4825648.1"/>
    <property type="molecule type" value="Genomic_DNA"/>
</dbReference>
<organism evidence="1 2">
    <name type="scientific">Chaenocephalus aceratus</name>
    <name type="common">Blackfin icefish</name>
    <name type="synonym">Chaenichthys aceratus</name>
    <dbReference type="NCBI Taxonomy" id="36190"/>
    <lineage>
        <taxon>Eukaryota</taxon>
        <taxon>Metazoa</taxon>
        <taxon>Chordata</taxon>
        <taxon>Craniata</taxon>
        <taxon>Vertebrata</taxon>
        <taxon>Euteleostomi</taxon>
        <taxon>Actinopterygii</taxon>
        <taxon>Neopterygii</taxon>
        <taxon>Teleostei</taxon>
        <taxon>Neoteleostei</taxon>
        <taxon>Acanthomorphata</taxon>
        <taxon>Eupercaria</taxon>
        <taxon>Perciformes</taxon>
        <taxon>Notothenioidei</taxon>
        <taxon>Channichthyidae</taxon>
        <taxon>Chaenocephalus</taxon>
    </lineage>
</organism>
<accession>A0ACB9XF28</accession>
<name>A0ACB9XF28_CHAAC</name>
<dbReference type="Proteomes" id="UP001057452">
    <property type="component" value="Chromosome 6"/>
</dbReference>
<proteinExistence type="predicted"/>
<protein>
    <submittedName>
        <fullName evidence="1">Uncharacterized protein</fullName>
    </submittedName>
</protein>
<evidence type="ECO:0000313" key="1">
    <source>
        <dbReference type="EMBL" id="KAI4825648.1"/>
    </source>
</evidence>
<reference evidence="1" key="1">
    <citation type="submission" date="2022-05" db="EMBL/GenBank/DDBJ databases">
        <title>Chromosome-level genome of Chaenocephalus aceratus.</title>
        <authorList>
            <person name="Park H."/>
        </authorList>
    </citation>
    <scope>NUCLEOTIDE SEQUENCE</scope>
    <source>
        <strain evidence="1">KU_202001</strain>
    </source>
</reference>